<evidence type="ECO:0000313" key="7">
    <source>
        <dbReference type="EMBL" id="GAA2466345.1"/>
    </source>
</evidence>
<accession>A0ABP5XWT5</accession>
<dbReference type="PIRSF" id="PIRSF006324">
    <property type="entry name" value="LeuE"/>
    <property type="match status" value="1"/>
</dbReference>
<gene>
    <name evidence="7" type="ORF">GCM10010405_58660</name>
</gene>
<sequence>MDVQSTLFASFLLAATVVCVTPGPDMLYVMSYGVSQGRSGGVSAAAGVAGGMFAHAVLSAFGVALLVSRHPSLLTAFKFIGICYLIYLGISIIRDRSDMAVNTARSRQAYAKIAYKAMIVNLTNPKVIVFYVAFLPQFTTPSGWPVSAQLFVLGTIFVAIGFAADAVVGLASGALSERFASDQGLARKVNVGCGIVMFLLAAVLAFDI</sequence>
<proteinExistence type="predicted"/>
<keyword evidence="8" id="KW-1185">Reference proteome</keyword>
<feature type="transmembrane region" description="Helical" evidence="6">
    <location>
        <begin position="73"/>
        <end position="93"/>
    </location>
</feature>
<feature type="transmembrane region" description="Helical" evidence="6">
    <location>
        <begin position="146"/>
        <end position="168"/>
    </location>
</feature>
<feature type="transmembrane region" description="Helical" evidence="6">
    <location>
        <begin position="6"/>
        <end position="30"/>
    </location>
</feature>
<keyword evidence="5 6" id="KW-0472">Membrane</keyword>
<dbReference type="EMBL" id="BAAASZ010000051">
    <property type="protein sequence ID" value="GAA2466345.1"/>
    <property type="molecule type" value="Genomic_DNA"/>
</dbReference>
<dbReference type="InterPro" id="IPR001123">
    <property type="entry name" value="LeuE-type"/>
</dbReference>
<feature type="transmembrane region" description="Helical" evidence="6">
    <location>
        <begin position="113"/>
        <end position="134"/>
    </location>
</feature>
<keyword evidence="2" id="KW-1003">Cell membrane</keyword>
<evidence type="ECO:0000256" key="6">
    <source>
        <dbReference type="SAM" id="Phobius"/>
    </source>
</evidence>
<dbReference type="Proteomes" id="UP001501638">
    <property type="component" value="Unassembled WGS sequence"/>
</dbReference>
<evidence type="ECO:0000256" key="4">
    <source>
        <dbReference type="ARBA" id="ARBA00022989"/>
    </source>
</evidence>
<dbReference type="PANTHER" id="PTHR30086">
    <property type="entry name" value="ARGININE EXPORTER PROTEIN ARGO"/>
    <property type="match status" value="1"/>
</dbReference>
<name>A0ABP5XWT5_9ACTN</name>
<dbReference type="PANTHER" id="PTHR30086:SF20">
    <property type="entry name" value="ARGININE EXPORTER PROTEIN ARGO-RELATED"/>
    <property type="match status" value="1"/>
</dbReference>
<evidence type="ECO:0000256" key="3">
    <source>
        <dbReference type="ARBA" id="ARBA00022692"/>
    </source>
</evidence>
<protein>
    <submittedName>
        <fullName evidence="7">LysE family translocator</fullName>
    </submittedName>
</protein>
<feature type="transmembrane region" description="Helical" evidence="6">
    <location>
        <begin position="189"/>
        <end position="206"/>
    </location>
</feature>
<dbReference type="Pfam" id="PF01810">
    <property type="entry name" value="LysE"/>
    <property type="match status" value="1"/>
</dbReference>
<feature type="transmembrane region" description="Helical" evidence="6">
    <location>
        <begin position="42"/>
        <end position="67"/>
    </location>
</feature>
<comment type="caution">
    <text evidence="7">The sequence shown here is derived from an EMBL/GenBank/DDBJ whole genome shotgun (WGS) entry which is preliminary data.</text>
</comment>
<evidence type="ECO:0000256" key="5">
    <source>
        <dbReference type="ARBA" id="ARBA00023136"/>
    </source>
</evidence>
<evidence type="ECO:0000256" key="2">
    <source>
        <dbReference type="ARBA" id="ARBA00022475"/>
    </source>
</evidence>
<keyword evidence="3 6" id="KW-0812">Transmembrane</keyword>
<evidence type="ECO:0000256" key="1">
    <source>
        <dbReference type="ARBA" id="ARBA00004651"/>
    </source>
</evidence>
<comment type="subcellular location">
    <subcellularLocation>
        <location evidence="1">Cell membrane</location>
        <topology evidence="1">Multi-pass membrane protein</topology>
    </subcellularLocation>
</comment>
<evidence type="ECO:0000313" key="8">
    <source>
        <dbReference type="Proteomes" id="UP001501638"/>
    </source>
</evidence>
<dbReference type="RefSeq" id="WP_344328904.1">
    <property type="nucleotide sequence ID" value="NZ_BAAASZ010000051.1"/>
</dbReference>
<organism evidence="7 8">
    <name type="scientific">Streptomyces macrosporus</name>
    <dbReference type="NCBI Taxonomy" id="44032"/>
    <lineage>
        <taxon>Bacteria</taxon>
        <taxon>Bacillati</taxon>
        <taxon>Actinomycetota</taxon>
        <taxon>Actinomycetes</taxon>
        <taxon>Kitasatosporales</taxon>
        <taxon>Streptomycetaceae</taxon>
        <taxon>Streptomyces</taxon>
    </lineage>
</organism>
<reference evidence="8" key="1">
    <citation type="journal article" date="2019" name="Int. J. Syst. Evol. Microbiol.">
        <title>The Global Catalogue of Microorganisms (GCM) 10K type strain sequencing project: providing services to taxonomists for standard genome sequencing and annotation.</title>
        <authorList>
            <consortium name="The Broad Institute Genomics Platform"/>
            <consortium name="The Broad Institute Genome Sequencing Center for Infectious Disease"/>
            <person name="Wu L."/>
            <person name="Ma J."/>
        </authorList>
    </citation>
    <scope>NUCLEOTIDE SEQUENCE [LARGE SCALE GENOMIC DNA]</scope>
    <source>
        <strain evidence="8">JCM 6305</strain>
    </source>
</reference>
<keyword evidence="4 6" id="KW-1133">Transmembrane helix</keyword>